<dbReference type="PANTHER" id="PTHR18916">
    <property type="entry name" value="DYNACTIN 1-RELATED MICROTUBULE-BINDING"/>
    <property type="match status" value="1"/>
</dbReference>
<comment type="similarity">
    <text evidence="4">Belongs to the TBCB family.</text>
</comment>
<accession>A0A7R9UBU7</accession>
<gene>
    <name evidence="7" type="ORF">PPYR1160_LOCUS10869</name>
</gene>
<dbReference type="Gene3D" id="2.30.30.190">
    <property type="entry name" value="CAP Gly-rich-like domain"/>
    <property type="match status" value="1"/>
</dbReference>
<evidence type="ECO:0000259" key="6">
    <source>
        <dbReference type="PROSITE" id="PS50245"/>
    </source>
</evidence>
<dbReference type="PROSITE" id="PS50245">
    <property type="entry name" value="CAP_GLY_2"/>
    <property type="match status" value="1"/>
</dbReference>
<dbReference type="Pfam" id="PF01302">
    <property type="entry name" value="CAP_GLY"/>
    <property type="match status" value="1"/>
</dbReference>
<dbReference type="InterPro" id="IPR029071">
    <property type="entry name" value="Ubiquitin-like_domsf"/>
</dbReference>
<dbReference type="InterPro" id="IPR000626">
    <property type="entry name" value="Ubiquitin-like_dom"/>
</dbReference>
<reference evidence="7" key="1">
    <citation type="submission" date="2021-01" db="EMBL/GenBank/DDBJ databases">
        <authorList>
            <person name="Corre E."/>
            <person name="Pelletier E."/>
            <person name="Niang G."/>
            <person name="Scheremetjew M."/>
            <person name="Finn R."/>
            <person name="Kale V."/>
            <person name="Holt S."/>
            <person name="Cochrane G."/>
            <person name="Meng A."/>
            <person name="Brown T."/>
            <person name="Cohen L."/>
        </authorList>
    </citation>
    <scope>NUCLEOTIDE SEQUENCE</scope>
    <source>
        <strain evidence="7">CCMP2078</strain>
    </source>
</reference>
<dbReference type="PANTHER" id="PTHR18916:SF85">
    <property type="entry name" value="TUBULIN-FOLDING COFACTOR B"/>
    <property type="match status" value="1"/>
</dbReference>
<dbReference type="GO" id="GO:0005737">
    <property type="term" value="C:cytoplasm"/>
    <property type="evidence" value="ECO:0007669"/>
    <property type="project" value="UniProtKB-SubCell"/>
</dbReference>
<dbReference type="InterPro" id="IPR036859">
    <property type="entry name" value="CAP-Gly_dom_sf"/>
</dbReference>
<evidence type="ECO:0000256" key="3">
    <source>
        <dbReference type="ARBA" id="ARBA00023186"/>
    </source>
</evidence>
<dbReference type="SUPFAM" id="SSF54236">
    <property type="entry name" value="Ubiquitin-like"/>
    <property type="match status" value="1"/>
</dbReference>
<evidence type="ECO:0000256" key="2">
    <source>
        <dbReference type="ARBA" id="ARBA00022490"/>
    </source>
</evidence>
<evidence type="ECO:0000256" key="1">
    <source>
        <dbReference type="ARBA" id="ARBA00004496"/>
    </source>
</evidence>
<dbReference type="GO" id="GO:0007023">
    <property type="term" value="P:post-chaperonin tubulin folding pathway"/>
    <property type="evidence" value="ECO:0007669"/>
    <property type="project" value="InterPro"/>
</dbReference>
<evidence type="ECO:0008006" key="8">
    <source>
        <dbReference type="Google" id="ProtNLM"/>
    </source>
</evidence>
<dbReference type="InterPro" id="IPR045172">
    <property type="entry name" value="TBCB_Ubl"/>
</dbReference>
<dbReference type="GO" id="GO:0007021">
    <property type="term" value="P:tubulin complex assembly"/>
    <property type="evidence" value="ECO:0007669"/>
    <property type="project" value="InterPro"/>
</dbReference>
<comment type="subcellular location">
    <subcellularLocation>
        <location evidence="1">Cytoplasm</location>
    </subcellularLocation>
</comment>
<dbReference type="CDD" id="cd01789">
    <property type="entry name" value="Ubl_TBCB"/>
    <property type="match status" value="1"/>
</dbReference>
<dbReference type="GO" id="GO:0035371">
    <property type="term" value="C:microtubule plus-end"/>
    <property type="evidence" value="ECO:0007669"/>
    <property type="project" value="TreeGrafter"/>
</dbReference>
<name>A0A7R9UBU7_9STRA</name>
<protein>
    <recommendedName>
        <fullName evidence="8">CAP-Gly domain-containing protein</fullName>
    </recommendedName>
</protein>
<evidence type="ECO:0000313" key="7">
    <source>
        <dbReference type="EMBL" id="CAD8261367.1"/>
    </source>
</evidence>
<dbReference type="GO" id="GO:0043014">
    <property type="term" value="F:alpha-tubulin binding"/>
    <property type="evidence" value="ECO:0007669"/>
    <property type="project" value="InterPro"/>
</dbReference>
<dbReference type="EMBL" id="HBEA01014216">
    <property type="protein sequence ID" value="CAD8261367.1"/>
    <property type="molecule type" value="Transcribed_RNA"/>
</dbReference>
<dbReference type="Gene3D" id="3.10.20.90">
    <property type="entry name" value="Phosphatidylinositol 3-kinase Catalytic Subunit, Chain A, domain 1"/>
    <property type="match status" value="1"/>
</dbReference>
<dbReference type="GO" id="GO:0051010">
    <property type="term" value="F:microtubule plus-end binding"/>
    <property type="evidence" value="ECO:0007669"/>
    <property type="project" value="TreeGrafter"/>
</dbReference>
<evidence type="ECO:0000259" key="5">
    <source>
        <dbReference type="PROSITE" id="PS50053"/>
    </source>
</evidence>
<evidence type="ECO:0000256" key="4">
    <source>
        <dbReference type="ARBA" id="ARBA00025779"/>
    </source>
</evidence>
<dbReference type="Pfam" id="PF14560">
    <property type="entry name" value="Ubiquitin_2"/>
    <property type="match status" value="1"/>
</dbReference>
<dbReference type="AlphaFoldDB" id="A0A7R9UBU7"/>
<dbReference type="InterPro" id="IPR000938">
    <property type="entry name" value="CAP-Gly_domain"/>
</dbReference>
<proteinExistence type="inferred from homology"/>
<dbReference type="SUPFAM" id="SSF74924">
    <property type="entry name" value="Cap-Gly domain"/>
    <property type="match status" value="1"/>
</dbReference>
<organism evidence="7">
    <name type="scientific">Pinguiococcus pyrenoidosus</name>
    <dbReference type="NCBI Taxonomy" id="172671"/>
    <lineage>
        <taxon>Eukaryota</taxon>
        <taxon>Sar</taxon>
        <taxon>Stramenopiles</taxon>
        <taxon>Ochrophyta</taxon>
        <taxon>Pinguiophyceae</taxon>
        <taxon>Pinguiochrysidales</taxon>
        <taxon>Pinguiochrysidaceae</taxon>
        <taxon>Pinguiococcus</taxon>
    </lineage>
</organism>
<dbReference type="SMART" id="SM00213">
    <property type="entry name" value="UBQ"/>
    <property type="match status" value="1"/>
</dbReference>
<dbReference type="SMART" id="SM01052">
    <property type="entry name" value="CAP_GLY"/>
    <property type="match status" value="1"/>
</dbReference>
<feature type="domain" description="CAP-Gly" evidence="6">
    <location>
        <begin position="203"/>
        <end position="245"/>
    </location>
</feature>
<keyword evidence="2" id="KW-0963">Cytoplasm</keyword>
<dbReference type="GO" id="GO:0031122">
    <property type="term" value="P:cytoplasmic microtubule organization"/>
    <property type="evidence" value="ECO:0007669"/>
    <property type="project" value="TreeGrafter"/>
</dbReference>
<dbReference type="GO" id="GO:0005634">
    <property type="term" value="C:nucleus"/>
    <property type="evidence" value="ECO:0007669"/>
    <property type="project" value="TreeGrafter"/>
</dbReference>
<dbReference type="PROSITE" id="PS50053">
    <property type="entry name" value="UBIQUITIN_2"/>
    <property type="match status" value="1"/>
</dbReference>
<sequence length="268" mass="30376">MAADLAALRNYVTAKDSEEHARLPAHVVSLNITHSNLAQTHMEIRFDRSSSVAEVKQRLHQHCGTPQQYQRLILRSGGTDYAFLDDDTRMLGYYSPEHGMELHVIDLDPHSLSKGGGLEDTSMIEKYRMTEEAYDKREGTLRDWVRKKKAANPDWMPEWEQKSGPRTVDPIDLSEECMKGLELGQRCEVDPGGRRGVLEYLGKVDGLADGYWAGVRFDEPVGKGDGTVKGQRIFDCEARYGGFIRPRNVRCGDFPERDLLEDSDEDEL</sequence>
<keyword evidence="3" id="KW-0143">Chaperone</keyword>
<feature type="domain" description="Ubiquitin-like" evidence="5">
    <location>
        <begin position="30"/>
        <end position="105"/>
    </location>
</feature>